<sequence length="193" mass="21863">MSNKGVTIRWDCTSWCGVEIYAVTFRCPGEGQQAQVKEERARYSWLENNLNRKNKEKDIPGRWYKENTRESIRDETIRALVHLGAIVEKSGLATTSPSPRYTLQTDFAELFNPLLVEEELNQAIVNWQESNLSAIARARIAISKNMATSIDDGVLVQLPNGEVRKLSPGPSSILQKLSWRKCQCVSSKGLLFY</sequence>
<dbReference type="RefSeq" id="WP_341416596.1">
    <property type="nucleotide sequence ID" value="NZ_JBBPCC010000010.1"/>
</dbReference>
<dbReference type="Pfam" id="PF17728">
    <property type="entry name" value="BsuBI_PstI_RE_N"/>
    <property type="match status" value="1"/>
</dbReference>
<gene>
    <name evidence="2" type="ORF">WMW72_16385</name>
</gene>
<evidence type="ECO:0000259" key="1">
    <source>
        <dbReference type="Pfam" id="PF17728"/>
    </source>
</evidence>
<organism evidence="2 3">
    <name type="scientific">Paenibacillus filicis</name>
    <dbReference type="NCBI Taxonomy" id="669464"/>
    <lineage>
        <taxon>Bacteria</taxon>
        <taxon>Bacillati</taxon>
        <taxon>Bacillota</taxon>
        <taxon>Bacilli</taxon>
        <taxon>Bacillales</taxon>
        <taxon>Paenibacillaceae</taxon>
        <taxon>Paenibacillus</taxon>
    </lineage>
</organism>
<accession>A0ABU9DKY2</accession>
<comment type="caution">
    <text evidence="2">The sequence shown here is derived from an EMBL/GenBank/DDBJ whole genome shotgun (WGS) entry which is preliminary data.</text>
</comment>
<dbReference type="Gene3D" id="1.10.10.1820">
    <property type="entry name" value="BsuBI/PstI restriction endonuclease-like"/>
    <property type="match status" value="1"/>
</dbReference>
<evidence type="ECO:0000313" key="3">
    <source>
        <dbReference type="Proteomes" id="UP001469365"/>
    </source>
</evidence>
<dbReference type="InterPro" id="IPR041962">
    <property type="entry name" value="BsuBI/PstI_N_sf"/>
</dbReference>
<dbReference type="InterPro" id="IPR041454">
    <property type="entry name" value="BsuBI/PstI_N"/>
</dbReference>
<dbReference type="Proteomes" id="UP001469365">
    <property type="component" value="Unassembled WGS sequence"/>
</dbReference>
<keyword evidence="3" id="KW-1185">Reference proteome</keyword>
<feature type="domain" description="BsuBI/PstI restriction endonuclease HTH" evidence="1">
    <location>
        <begin position="40"/>
        <end position="142"/>
    </location>
</feature>
<evidence type="ECO:0000313" key="2">
    <source>
        <dbReference type="EMBL" id="MEK8129484.1"/>
    </source>
</evidence>
<name>A0ABU9DKY2_9BACL</name>
<protein>
    <recommendedName>
        <fullName evidence="1">BsuBI/PstI restriction endonuclease HTH domain-containing protein</fullName>
    </recommendedName>
</protein>
<reference evidence="2 3" key="1">
    <citation type="submission" date="2024-04" db="EMBL/GenBank/DDBJ databases">
        <title>draft genome sequnece of Paenibacillus filicis.</title>
        <authorList>
            <person name="Kim D.-U."/>
        </authorList>
    </citation>
    <scope>NUCLEOTIDE SEQUENCE [LARGE SCALE GENOMIC DNA]</scope>
    <source>
        <strain evidence="2 3">KACC14197</strain>
    </source>
</reference>
<proteinExistence type="predicted"/>
<dbReference type="EMBL" id="JBBPCC010000010">
    <property type="protein sequence ID" value="MEK8129484.1"/>
    <property type="molecule type" value="Genomic_DNA"/>
</dbReference>